<dbReference type="Proteomes" id="UP000183471">
    <property type="component" value="Unassembled WGS sequence"/>
</dbReference>
<accession>A0ABY0TDJ5</accession>
<protein>
    <recommendedName>
        <fullName evidence="3">Sel1</fullName>
    </recommendedName>
</protein>
<gene>
    <name evidence="1" type="ORF">SAMN05216402_1776</name>
</gene>
<reference evidence="1 2" key="1">
    <citation type="submission" date="2016-10" db="EMBL/GenBank/DDBJ databases">
        <authorList>
            <person name="Varghese N."/>
            <person name="Submissions S."/>
        </authorList>
    </citation>
    <scope>NUCLEOTIDE SEQUENCE [LARGE SCALE GENOMIC DNA]</scope>
    <source>
        <strain evidence="1 2">Nl1</strain>
    </source>
</reference>
<name>A0ABY0TDJ5_9PROT</name>
<evidence type="ECO:0008006" key="3">
    <source>
        <dbReference type="Google" id="ProtNLM"/>
    </source>
</evidence>
<comment type="caution">
    <text evidence="1">The sequence shown here is derived from an EMBL/GenBank/DDBJ whole genome shotgun (WGS) entry which is preliminary data.</text>
</comment>
<keyword evidence="2" id="KW-1185">Reference proteome</keyword>
<evidence type="ECO:0000313" key="1">
    <source>
        <dbReference type="EMBL" id="SDQ66881.1"/>
    </source>
</evidence>
<proteinExistence type="predicted"/>
<sequence>MKAPLGTTARTGEKCPESGVWKVVETPSTTAPIAKHNTMPPYSGRAVTWKLSQYA</sequence>
<organism evidence="1 2">
    <name type="scientific">Nitrosospira multiformis</name>
    <dbReference type="NCBI Taxonomy" id="1231"/>
    <lineage>
        <taxon>Bacteria</taxon>
        <taxon>Pseudomonadati</taxon>
        <taxon>Pseudomonadota</taxon>
        <taxon>Betaproteobacteria</taxon>
        <taxon>Nitrosomonadales</taxon>
        <taxon>Nitrosomonadaceae</taxon>
        <taxon>Nitrosospira</taxon>
    </lineage>
</organism>
<dbReference type="EMBL" id="FNKY01000001">
    <property type="protein sequence ID" value="SDQ66881.1"/>
    <property type="molecule type" value="Genomic_DNA"/>
</dbReference>
<evidence type="ECO:0000313" key="2">
    <source>
        <dbReference type="Proteomes" id="UP000183471"/>
    </source>
</evidence>